<dbReference type="Gene3D" id="1.10.287.130">
    <property type="match status" value="1"/>
</dbReference>
<dbReference type="CDD" id="cd00130">
    <property type="entry name" value="PAS"/>
    <property type="match status" value="1"/>
</dbReference>
<feature type="domain" description="Response regulatory" evidence="7">
    <location>
        <begin position="686"/>
        <end position="795"/>
    </location>
</feature>
<feature type="domain" description="PAC" evidence="8">
    <location>
        <begin position="83"/>
        <end position="135"/>
    </location>
</feature>
<keyword evidence="10" id="KW-1185">Reference proteome</keyword>
<accession>A0A2S6NLJ1</accession>
<feature type="region of interest" description="Disordered" evidence="5">
    <location>
        <begin position="288"/>
        <end position="317"/>
    </location>
</feature>
<dbReference type="Gene3D" id="3.30.565.10">
    <property type="entry name" value="Histidine kinase-like ATPase, C-terminal domain"/>
    <property type="match status" value="1"/>
</dbReference>
<dbReference type="GO" id="GO:0000155">
    <property type="term" value="F:phosphorelay sensor kinase activity"/>
    <property type="evidence" value="ECO:0007669"/>
    <property type="project" value="InterPro"/>
</dbReference>
<keyword evidence="3 4" id="KW-0597">Phosphoprotein</keyword>
<dbReference type="EC" id="2.7.13.3" evidence="2"/>
<dbReference type="Pfam" id="PF02518">
    <property type="entry name" value="HATPase_c"/>
    <property type="match status" value="1"/>
</dbReference>
<name>A0A2S6NLJ1_RHOGL</name>
<dbReference type="InterPro" id="IPR004358">
    <property type="entry name" value="Sig_transdc_His_kin-like_C"/>
</dbReference>
<evidence type="ECO:0000259" key="8">
    <source>
        <dbReference type="PROSITE" id="PS50113"/>
    </source>
</evidence>
<dbReference type="InterPro" id="IPR001789">
    <property type="entry name" value="Sig_transdc_resp-reg_receiver"/>
</dbReference>
<dbReference type="InterPro" id="IPR003661">
    <property type="entry name" value="HisK_dim/P_dom"/>
</dbReference>
<dbReference type="NCBIfam" id="TIGR00229">
    <property type="entry name" value="sensory_box"/>
    <property type="match status" value="2"/>
</dbReference>
<dbReference type="InterPro" id="IPR011006">
    <property type="entry name" value="CheY-like_superfamily"/>
</dbReference>
<sequence length="804" mass="87318">MVALTNRARHGGNRLRRFVETSPAAMAMFDRDMRYIAHSQRFPAEFRLPYDDLVGLGHYDVFPGSAERYGAIHRRCLAGATESAEEQKFPHDDGGVDWLRWEMRPWHDDNGAIGGVILFVENITARKSAELALRRNEQRYRMALRGSSVTVFEQDLGLRYTWIDNPVFDRTAEDILGRTDAEVFEDAGDAAVTMALKRQVIERGVGQRQEVRVRHKGVARTFDLTIEPLRDDAEAIVGVTCAAVETTGRRRMEAALADSEARLRAVLQQIPVAVAIFTPDDRLDLASRHTDATLGPPDANRPGDPAASRLRAEHPDGRPYARNDYPWWRALHQGETIVAEPLLHRRPDGARVDLEIYAAPVRDADGRTIAAVTAALDVSERKRAAQALADSHARLEARVADRTRALSEAAHELAAEMRRREQAQAALLQSQKLDALGQMTGGIAHDFRNVLAAVAGSYSLLRRKTGDPGLLRTIGIGEKAVERADRLINQLLAFARRQPLRPERLDLAAVLPGVRDFARHSVGPGIVCQVAVEPDVWPILADAGQLEVALLNLVVNARDAMPQGGTIRITARNLPVGADAVTTLRLPPRDYLAIAVTDTGGGMRPEVAAAAVQPFFTTKDGDKGTGLGLAMVDDFARRSGGGVRIDSAPDAGTTVQIILPRAGADGEAPVDAAAPEADAATHGDAVILLVEDDEQLRGVTAQHLRSLGYSVVEAGSAEAAYALVHTVRSLDLVITDVVMPGADGVQLATRLMQERPGLKLLLITGRPDDVETAGYTVLRKPFRAVALARAVLEQLRRTGGRPPG</sequence>
<organism evidence="9 10">
    <name type="scientific">Rhodopila globiformis</name>
    <name type="common">Rhodopseudomonas globiformis</name>
    <dbReference type="NCBI Taxonomy" id="1071"/>
    <lineage>
        <taxon>Bacteria</taxon>
        <taxon>Pseudomonadati</taxon>
        <taxon>Pseudomonadota</taxon>
        <taxon>Alphaproteobacteria</taxon>
        <taxon>Acetobacterales</taxon>
        <taxon>Acetobacteraceae</taxon>
        <taxon>Rhodopila</taxon>
    </lineage>
</organism>
<dbReference type="PROSITE" id="PS50109">
    <property type="entry name" value="HIS_KIN"/>
    <property type="match status" value="1"/>
</dbReference>
<dbReference type="SMART" id="SM00448">
    <property type="entry name" value="REC"/>
    <property type="match status" value="1"/>
</dbReference>
<dbReference type="InterPro" id="IPR013656">
    <property type="entry name" value="PAS_4"/>
</dbReference>
<dbReference type="OrthoDB" id="9796100at2"/>
<comment type="catalytic activity">
    <reaction evidence="1">
        <text>ATP + protein L-histidine = ADP + protein N-phospho-L-histidine.</text>
        <dbReference type="EC" id="2.7.13.3"/>
    </reaction>
</comment>
<dbReference type="InterPro" id="IPR035965">
    <property type="entry name" value="PAS-like_dom_sf"/>
</dbReference>
<dbReference type="SMART" id="SM00388">
    <property type="entry name" value="HisKA"/>
    <property type="match status" value="1"/>
</dbReference>
<dbReference type="Gene3D" id="3.30.450.20">
    <property type="entry name" value="PAS domain"/>
    <property type="match status" value="3"/>
</dbReference>
<dbReference type="SUPFAM" id="SSF52172">
    <property type="entry name" value="CheY-like"/>
    <property type="match status" value="1"/>
</dbReference>
<dbReference type="InterPro" id="IPR036097">
    <property type="entry name" value="HisK_dim/P_sf"/>
</dbReference>
<gene>
    <name evidence="9" type="ORF">CCS01_05615</name>
</gene>
<dbReference type="InterPro" id="IPR003594">
    <property type="entry name" value="HATPase_dom"/>
</dbReference>
<dbReference type="PROSITE" id="PS50110">
    <property type="entry name" value="RESPONSE_REGULATORY"/>
    <property type="match status" value="1"/>
</dbReference>
<dbReference type="InterPro" id="IPR000014">
    <property type="entry name" value="PAS"/>
</dbReference>
<dbReference type="Pfam" id="PF00072">
    <property type="entry name" value="Response_reg"/>
    <property type="match status" value="1"/>
</dbReference>
<feature type="domain" description="Histidine kinase" evidence="6">
    <location>
        <begin position="442"/>
        <end position="663"/>
    </location>
</feature>
<evidence type="ECO:0000259" key="6">
    <source>
        <dbReference type="PROSITE" id="PS50109"/>
    </source>
</evidence>
<evidence type="ECO:0000259" key="7">
    <source>
        <dbReference type="PROSITE" id="PS50110"/>
    </source>
</evidence>
<reference evidence="9 10" key="1">
    <citation type="journal article" date="2018" name="Arch. Microbiol.">
        <title>New insights into the metabolic potential of the phototrophic purple bacterium Rhodopila globiformis DSM 161(T) from its draft genome sequence and evidence for a vanadium-dependent nitrogenase.</title>
        <authorList>
            <person name="Imhoff J.F."/>
            <person name="Rahn T."/>
            <person name="Kunzel S."/>
            <person name="Neulinger S.C."/>
        </authorList>
    </citation>
    <scope>NUCLEOTIDE SEQUENCE [LARGE SCALE GENOMIC DNA]</scope>
    <source>
        <strain evidence="9 10">DSM 161</strain>
    </source>
</reference>
<proteinExistence type="predicted"/>
<dbReference type="SUPFAM" id="SSF55785">
    <property type="entry name" value="PYP-like sensor domain (PAS domain)"/>
    <property type="match status" value="3"/>
</dbReference>
<feature type="domain" description="PAC" evidence="8">
    <location>
        <begin position="337"/>
        <end position="390"/>
    </location>
</feature>
<dbReference type="EMBL" id="NHRY01000061">
    <property type="protein sequence ID" value="PPQ36171.1"/>
    <property type="molecule type" value="Genomic_DNA"/>
</dbReference>
<dbReference type="InterPro" id="IPR000700">
    <property type="entry name" value="PAS-assoc_C"/>
</dbReference>
<dbReference type="InterPro" id="IPR005467">
    <property type="entry name" value="His_kinase_dom"/>
</dbReference>
<dbReference type="InterPro" id="IPR036890">
    <property type="entry name" value="HATPase_C_sf"/>
</dbReference>
<evidence type="ECO:0000313" key="10">
    <source>
        <dbReference type="Proteomes" id="UP000239724"/>
    </source>
</evidence>
<evidence type="ECO:0000256" key="1">
    <source>
        <dbReference type="ARBA" id="ARBA00000085"/>
    </source>
</evidence>
<dbReference type="CDD" id="cd18773">
    <property type="entry name" value="PDC1_HK_sensor"/>
    <property type="match status" value="1"/>
</dbReference>
<evidence type="ECO:0000256" key="5">
    <source>
        <dbReference type="SAM" id="MobiDB-lite"/>
    </source>
</evidence>
<dbReference type="SMART" id="SM00387">
    <property type="entry name" value="HATPase_c"/>
    <property type="match status" value="1"/>
</dbReference>
<dbReference type="SUPFAM" id="SSF47384">
    <property type="entry name" value="Homodimeric domain of signal transducing histidine kinase"/>
    <property type="match status" value="1"/>
</dbReference>
<dbReference type="PANTHER" id="PTHR43065:SF42">
    <property type="entry name" value="TWO-COMPONENT SENSOR PPRA"/>
    <property type="match status" value="1"/>
</dbReference>
<evidence type="ECO:0000256" key="4">
    <source>
        <dbReference type="PROSITE-ProRule" id="PRU00169"/>
    </source>
</evidence>
<protein>
    <recommendedName>
        <fullName evidence="2">histidine kinase</fullName>
        <ecNumber evidence="2">2.7.13.3</ecNumber>
    </recommendedName>
</protein>
<dbReference type="Gene3D" id="3.40.50.2300">
    <property type="match status" value="1"/>
</dbReference>
<dbReference type="AlphaFoldDB" id="A0A2S6NLJ1"/>
<dbReference type="RefSeq" id="WP_104517866.1">
    <property type="nucleotide sequence ID" value="NZ_NHRY01000061.1"/>
</dbReference>
<dbReference type="PRINTS" id="PR00344">
    <property type="entry name" value="BCTRLSENSOR"/>
</dbReference>
<dbReference type="CDD" id="cd00082">
    <property type="entry name" value="HisKA"/>
    <property type="match status" value="1"/>
</dbReference>
<evidence type="ECO:0000313" key="9">
    <source>
        <dbReference type="EMBL" id="PPQ36171.1"/>
    </source>
</evidence>
<comment type="caution">
    <text evidence="9">The sequence shown here is derived from an EMBL/GenBank/DDBJ whole genome shotgun (WGS) entry which is preliminary data.</text>
</comment>
<feature type="modified residue" description="4-aspartylphosphate" evidence="4">
    <location>
        <position position="736"/>
    </location>
</feature>
<evidence type="ECO:0000256" key="2">
    <source>
        <dbReference type="ARBA" id="ARBA00012438"/>
    </source>
</evidence>
<dbReference type="PROSITE" id="PS50113">
    <property type="entry name" value="PAC"/>
    <property type="match status" value="2"/>
</dbReference>
<dbReference type="Pfam" id="PF08448">
    <property type="entry name" value="PAS_4"/>
    <property type="match status" value="3"/>
</dbReference>
<dbReference type="SUPFAM" id="SSF55874">
    <property type="entry name" value="ATPase domain of HSP90 chaperone/DNA topoisomerase II/histidine kinase"/>
    <property type="match status" value="1"/>
</dbReference>
<dbReference type="Proteomes" id="UP000239724">
    <property type="component" value="Unassembled WGS sequence"/>
</dbReference>
<evidence type="ECO:0000256" key="3">
    <source>
        <dbReference type="ARBA" id="ARBA00022553"/>
    </source>
</evidence>
<dbReference type="PANTHER" id="PTHR43065">
    <property type="entry name" value="SENSOR HISTIDINE KINASE"/>
    <property type="match status" value="1"/>
</dbReference>
<dbReference type="Pfam" id="PF00512">
    <property type="entry name" value="HisKA"/>
    <property type="match status" value="1"/>
</dbReference>